<keyword evidence="8" id="KW-1185">Reference proteome</keyword>
<gene>
    <name evidence="7" type="primary">pter</name>
    <name evidence="7" type="ORF">NPIL_373352</name>
</gene>
<dbReference type="InterPro" id="IPR001559">
    <property type="entry name" value="Phosphotriesterase"/>
</dbReference>
<feature type="binding site" evidence="5">
    <location>
        <position position="282"/>
    </location>
    <ligand>
        <name>a divalent metal cation</name>
        <dbReference type="ChEBI" id="CHEBI:60240"/>
        <label>2</label>
    </ligand>
</feature>
<evidence type="ECO:0000256" key="3">
    <source>
        <dbReference type="ARBA" id="ARBA00022801"/>
    </source>
</evidence>
<dbReference type="Gene3D" id="3.20.20.140">
    <property type="entry name" value="Metal-dependent hydrolases"/>
    <property type="match status" value="1"/>
</dbReference>
<evidence type="ECO:0000256" key="2">
    <source>
        <dbReference type="ARBA" id="ARBA00022723"/>
    </source>
</evidence>
<reference evidence="7" key="1">
    <citation type="submission" date="2020-08" db="EMBL/GenBank/DDBJ databases">
        <title>Multicomponent nature underlies the extraordinary mechanical properties of spider dragline silk.</title>
        <authorList>
            <person name="Kono N."/>
            <person name="Nakamura H."/>
            <person name="Mori M."/>
            <person name="Yoshida Y."/>
            <person name="Ohtoshi R."/>
            <person name="Malay A.D."/>
            <person name="Moran D.A.P."/>
            <person name="Tomita M."/>
            <person name="Numata K."/>
            <person name="Arakawa K."/>
        </authorList>
    </citation>
    <scope>NUCLEOTIDE SEQUENCE</scope>
</reference>
<evidence type="ECO:0000256" key="5">
    <source>
        <dbReference type="PIRSR" id="PIRSR601559-52"/>
    </source>
</evidence>
<feature type="binding site" evidence="5">
    <location>
        <position position="72"/>
    </location>
    <ligand>
        <name>a divalent metal cation</name>
        <dbReference type="ChEBI" id="CHEBI:60240"/>
        <label>1</label>
    </ligand>
</feature>
<feature type="binding site" evidence="5">
    <location>
        <position position="74"/>
    </location>
    <ligand>
        <name>a divalent metal cation</name>
        <dbReference type="ChEBI" id="CHEBI:60240"/>
        <label>1</label>
    </ligand>
</feature>
<dbReference type="PROSITE" id="PS51347">
    <property type="entry name" value="PHOSPHOTRIESTERASE_2"/>
    <property type="match status" value="1"/>
</dbReference>
<comment type="similarity">
    <text evidence="6">Belongs to the metallo-dependent hydrolases superfamily. Phosphotriesterase family.</text>
</comment>
<feature type="binding site" evidence="5">
    <location>
        <position position="350"/>
    </location>
    <ligand>
        <name>a divalent metal cation</name>
        <dbReference type="ChEBI" id="CHEBI:60240"/>
        <label>1</label>
    </ligand>
</feature>
<dbReference type="InterPro" id="IPR032466">
    <property type="entry name" value="Metal_Hydrolase"/>
</dbReference>
<dbReference type="PANTHER" id="PTHR10819">
    <property type="entry name" value="PHOSPHOTRIESTERASE-RELATED"/>
    <property type="match status" value="1"/>
</dbReference>
<dbReference type="GO" id="GO:0016788">
    <property type="term" value="F:hydrolase activity, acting on ester bonds"/>
    <property type="evidence" value="ECO:0007669"/>
    <property type="project" value="InterPro"/>
</dbReference>
<evidence type="ECO:0000256" key="6">
    <source>
        <dbReference type="PROSITE-ProRule" id="PRU00679"/>
    </source>
</evidence>
<comment type="cofactor">
    <cofactor evidence="5">
        <name>a divalent metal cation</name>
        <dbReference type="ChEBI" id="CHEBI:60240"/>
    </cofactor>
    <text evidence="5">Binds 2 divalent metal cations per subunit.</text>
</comment>
<sequence>MTEESMFIASENDQHDIAKASNSLIFHSLRTFASLLRGKFHCYNGYYNKMKGKVQTVLGPVEPNTLGVTLTHEHLLHELPLEVFRHPLPKNIPPLKDSPFTVGNLGWLRQYPYCFDDNNIYTDEGVRKAVKEEMHFFKQVGGGTIVDNGSIGLRAKDQVQFLTTLSKETGVNVVTGTGFYVVFAQSQSVISMKVEEMAAKIRDDILNGIDDTGIKCGVIGEIGCSWPLDDFERKSLVSSAIVQEETGCPVIIHPGRDKESPEEIFRVFQEAGGKIGHTVMSHLERTLHTKQDLAEFASLGSYCEFDLFGIEVSYYQHNEDIDMPSDAQRIKRLHYLIEQGFGDKIVISHDIHTKHRLMKYGGHGFSHIIANVVPNMKKRGFSEDHIRKILINNPQKWLTFE</sequence>
<dbReference type="EMBL" id="BMAW01088487">
    <property type="protein sequence ID" value="GFS34924.1"/>
    <property type="molecule type" value="Genomic_DNA"/>
</dbReference>
<feature type="binding site" evidence="5">
    <location>
        <position position="253"/>
    </location>
    <ligand>
        <name>a divalent metal cation</name>
        <dbReference type="ChEBI" id="CHEBI:60240"/>
        <label>2</label>
    </ligand>
</feature>
<evidence type="ECO:0000256" key="1">
    <source>
        <dbReference type="ARBA" id="ARBA00020475"/>
    </source>
</evidence>
<keyword evidence="3" id="KW-0378">Hydrolase</keyword>
<protein>
    <recommendedName>
        <fullName evidence="1">Phosphotriesterase-related protein</fullName>
    </recommendedName>
    <alternativeName>
        <fullName evidence="4">Parathion hydrolase-related protein</fullName>
    </alternativeName>
</protein>
<dbReference type="PANTHER" id="PTHR10819:SF3">
    <property type="entry name" value="PHOSPHOTRIESTERASE-RELATED PROTEIN"/>
    <property type="match status" value="1"/>
</dbReference>
<comment type="caution">
    <text evidence="7">The sequence shown here is derived from an EMBL/GenBank/DDBJ whole genome shotgun (WGS) entry which is preliminary data.</text>
</comment>
<feature type="binding site" evidence="5">
    <location>
        <position position="221"/>
    </location>
    <ligand>
        <name>a divalent metal cation</name>
        <dbReference type="ChEBI" id="CHEBI:60240"/>
        <label>2</label>
    </ligand>
</feature>
<organism evidence="7 8">
    <name type="scientific">Nephila pilipes</name>
    <name type="common">Giant wood spider</name>
    <name type="synonym">Nephila maculata</name>
    <dbReference type="NCBI Taxonomy" id="299642"/>
    <lineage>
        <taxon>Eukaryota</taxon>
        <taxon>Metazoa</taxon>
        <taxon>Ecdysozoa</taxon>
        <taxon>Arthropoda</taxon>
        <taxon>Chelicerata</taxon>
        <taxon>Arachnida</taxon>
        <taxon>Araneae</taxon>
        <taxon>Araneomorphae</taxon>
        <taxon>Entelegynae</taxon>
        <taxon>Araneoidea</taxon>
        <taxon>Nephilidae</taxon>
        <taxon>Nephila</taxon>
    </lineage>
</organism>
<comment type="caution">
    <text evidence="6">Lacks conserved residue(s) required for the propagation of feature annotation.</text>
</comment>
<name>A0A8X6KAB3_NEPPI</name>
<dbReference type="OrthoDB" id="9998343at2759"/>
<dbReference type="SUPFAM" id="SSF51556">
    <property type="entry name" value="Metallo-dependent hydrolases"/>
    <property type="match status" value="1"/>
</dbReference>
<dbReference type="AlphaFoldDB" id="A0A8X6KAB3"/>
<dbReference type="InterPro" id="IPR017947">
    <property type="entry name" value="AryldialkylPase_Zn-BS"/>
</dbReference>
<feature type="binding site" evidence="5">
    <location>
        <position position="221"/>
    </location>
    <ligand>
        <name>a divalent metal cation</name>
        <dbReference type="ChEBI" id="CHEBI:60240"/>
        <label>1</label>
    </ligand>
</feature>
<evidence type="ECO:0000313" key="7">
    <source>
        <dbReference type="EMBL" id="GFS34924.1"/>
    </source>
</evidence>
<dbReference type="Pfam" id="PF02126">
    <property type="entry name" value="PTE"/>
    <property type="match status" value="1"/>
</dbReference>
<accession>A0A8X6KAB3</accession>
<evidence type="ECO:0000256" key="4">
    <source>
        <dbReference type="ARBA" id="ARBA00029607"/>
    </source>
</evidence>
<dbReference type="GO" id="GO:0008270">
    <property type="term" value="F:zinc ion binding"/>
    <property type="evidence" value="ECO:0007669"/>
    <property type="project" value="InterPro"/>
</dbReference>
<evidence type="ECO:0000313" key="8">
    <source>
        <dbReference type="Proteomes" id="UP000887013"/>
    </source>
</evidence>
<keyword evidence="2 5" id="KW-0479">Metal-binding</keyword>
<dbReference type="PROSITE" id="PS01322">
    <property type="entry name" value="PHOSPHOTRIESTERASE_1"/>
    <property type="match status" value="1"/>
</dbReference>
<dbReference type="Proteomes" id="UP000887013">
    <property type="component" value="Unassembled WGS sequence"/>
</dbReference>
<proteinExistence type="inferred from homology"/>